<dbReference type="Gene3D" id="3.40.630.30">
    <property type="match status" value="1"/>
</dbReference>
<feature type="domain" description="N-acetyltransferase" evidence="3">
    <location>
        <begin position="1"/>
        <end position="159"/>
    </location>
</feature>
<evidence type="ECO:0000259" key="3">
    <source>
        <dbReference type="PROSITE" id="PS51186"/>
    </source>
</evidence>
<dbReference type="InterPro" id="IPR016181">
    <property type="entry name" value="Acyl_CoA_acyltransferase"/>
</dbReference>
<keyword evidence="1" id="KW-0808">Transferase</keyword>
<evidence type="ECO:0000256" key="2">
    <source>
        <dbReference type="ARBA" id="ARBA00023315"/>
    </source>
</evidence>
<dbReference type="GO" id="GO:0016747">
    <property type="term" value="F:acyltransferase activity, transferring groups other than amino-acyl groups"/>
    <property type="evidence" value="ECO:0007669"/>
    <property type="project" value="InterPro"/>
</dbReference>
<dbReference type="InterPro" id="IPR050832">
    <property type="entry name" value="Bact_Acetyltransf"/>
</dbReference>
<dbReference type="PANTHER" id="PTHR43877:SF1">
    <property type="entry name" value="ACETYLTRANSFERASE"/>
    <property type="match status" value="1"/>
</dbReference>
<evidence type="ECO:0000313" key="4">
    <source>
        <dbReference type="EMBL" id="CAA9317456.1"/>
    </source>
</evidence>
<protein>
    <recommendedName>
        <fullName evidence="3">N-acetyltransferase domain-containing protein</fullName>
    </recommendedName>
</protein>
<sequence length="175" mass="18689">MDVRPLSRELAAPLEDFFRRVPESDHNSFAEDVLAPGVVQGWLGETRPRRAVAIDGDTVVGYVAVLPLVGWSSHVGSLRIVVDPDTRGKGVGRALARHGLLAGLELGLSKMVVEVVVDAVPAIGMFESLGFEPEALLRDHVRDKSGELHDLVVLAHLVEGTWSGMATAGLEDALA</sequence>
<dbReference type="Pfam" id="PF00583">
    <property type="entry name" value="Acetyltransf_1"/>
    <property type="match status" value="1"/>
</dbReference>
<gene>
    <name evidence="4" type="ORF">AVDCRST_MAG16-579</name>
</gene>
<keyword evidence="2" id="KW-0012">Acyltransferase</keyword>
<dbReference type="PROSITE" id="PS51186">
    <property type="entry name" value="GNAT"/>
    <property type="match status" value="1"/>
</dbReference>
<organism evidence="4">
    <name type="scientific">uncultured Frankineae bacterium</name>
    <dbReference type="NCBI Taxonomy" id="437475"/>
    <lineage>
        <taxon>Bacteria</taxon>
        <taxon>Bacillati</taxon>
        <taxon>Actinomycetota</taxon>
        <taxon>Actinomycetes</taxon>
        <taxon>Frankiales</taxon>
        <taxon>environmental samples</taxon>
    </lineage>
</organism>
<name>A0A6J4L2A4_9ACTN</name>
<dbReference type="InterPro" id="IPR000182">
    <property type="entry name" value="GNAT_dom"/>
</dbReference>
<accession>A0A6J4L2A4</accession>
<dbReference type="CDD" id="cd04301">
    <property type="entry name" value="NAT_SF"/>
    <property type="match status" value="1"/>
</dbReference>
<dbReference type="EMBL" id="CADCUE010000044">
    <property type="protein sequence ID" value="CAA9317456.1"/>
    <property type="molecule type" value="Genomic_DNA"/>
</dbReference>
<reference evidence="4" key="1">
    <citation type="submission" date="2020-02" db="EMBL/GenBank/DDBJ databases">
        <authorList>
            <person name="Meier V. D."/>
        </authorList>
    </citation>
    <scope>NUCLEOTIDE SEQUENCE</scope>
    <source>
        <strain evidence="4">AVDCRST_MAG16</strain>
    </source>
</reference>
<dbReference type="AlphaFoldDB" id="A0A6J4L2A4"/>
<proteinExistence type="predicted"/>
<dbReference type="PANTHER" id="PTHR43877">
    <property type="entry name" value="AMINOALKYLPHOSPHONATE N-ACETYLTRANSFERASE-RELATED-RELATED"/>
    <property type="match status" value="1"/>
</dbReference>
<evidence type="ECO:0000256" key="1">
    <source>
        <dbReference type="ARBA" id="ARBA00022679"/>
    </source>
</evidence>
<dbReference type="SUPFAM" id="SSF55729">
    <property type="entry name" value="Acyl-CoA N-acyltransferases (Nat)"/>
    <property type="match status" value="1"/>
</dbReference>